<dbReference type="RefSeq" id="WP_382351272.1">
    <property type="nucleotide sequence ID" value="NZ_JBHSMC010000014.1"/>
</dbReference>
<accession>A0ABW0LH20</accession>
<dbReference type="Proteomes" id="UP001596147">
    <property type="component" value="Unassembled WGS sequence"/>
</dbReference>
<keyword evidence="1" id="KW-0472">Membrane</keyword>
<reference evidence="3" key="1">
    <citation type="journal article" date="2019" name="Int. J. Syst. Evol. Microbiol.">
        <title>The Global Catalogue of Microorganisms (GCM) 10K type strain sequencing project: providing services to taxonomists for standard genome sequencing and annotation.</title>
        <authorList>
            <consortium name="The Broad Institute Genomics Platform"/>
            <consortium name="The Broad Institute Genome Sequencing Center for Infectious Disease"/>
            <person name="Wu L."/>
            <person name="Ma J."/>
        </authorList>
    </citation>
    <scope>NUCLEOTIDE SEQUENCE [LARGE SCALE GENOMIC DNA]</scope>
    <source>
        <strain evidence="3">CGMCC 1.12237</strain>
    </source>
</reference>
<evidence type="ECO:0000313" key="3">
    <source>
        <dbReference type="Proteomes" id="UP001596147"/>
    </source>
</evidence>
<evidence type="ECO:0000256" key="1">
    <source>
        <dbReference type="SAM" id="Phobius"/>
    </source>
</evidence>
<organism evidence="2 3">
    <name type="scientific">Lederbergia graminis</name>
    <dbReference type="NCBI Taxonomy" id="735518"/>
    <lineage>
        <taxon>Bacteria</taxon>
        <taxon>Bacillati</taxon>
        <taxon>Bacillota</taxon>
        <taxon>Bacilli</taxon>
        <taxon>Bacillales</taxon>
        <taxon>Bacillaceae</taxon>
        <taxon>Lederbergia</taxon>
    </lineage>
</organism>
<keyword evidence="3" id="KW-1185">Reference proteome</keyword>
<feature type="transmembrane region" description="Helical" evidence="1">
    <location>
        <begin position="43"/>
        <end position="61"/>
    </location>
</feature>
<protein>
    <submittedName>
        <fullName evidence="2">Uncharacterized protein</fullName>
    </submittedName>
</protein>
<evidence type="ECO:0000313" key="2">
    <source>
        <dbReference type="EMBL" id="MFC5465229.1"/>
    </source>
</evidence>
<dbReference type="EMBL" id="JBHSMC010000014">
    <property type="protein sequence ID" value="MFC5465229.1"/>
    <property type="molecule type" value="Genomic_DNA"/>
</dbReference>
<proteinExistence type="predicted"/>
<keyword evidence="1" id="KW-1133">Transmembrane helix</keyword>
<comment type="caution">
    <text evidence="2">The sequence shown here is derived from an EMBL/GenBank/DDBJ whole genome shotgun (WGS) entry which is preliminary data.</text>
</comment>
<keyword evidence="1" id="KW-0812">Transmembrane</keyword>
<name>A0ABW0LH20_9BACI</name>
<gene>
    <name evidence="2" type="ORF">ACFPM4_10765</name>
</gene>
<sequence length="317" mass="36106">MGSKLSSKMSQIPIPNELHERSKLGVAKAKSEMGKSRILKSKNVIALVASILILFGSYGLIKNFNDSSTPESQGAYFTEDGGLHIPALQLPEKGEEKSMSMIGLIVYNGKIYTQTATEIDVKDAVNLLGEKLGRTKGIIDEWSKQDAYADEFASSIGESDVYTVKGYDKDFRIMTYDKYEDSGEVYAEFYEALNGITIYSGEDFFGKLNIAGNIVNAQYRTYSDWNHSIDNFFEINDKKILNSFIEELNTTSPITYETINETLGNYRNDQQYRELILELKDGSKVHLVIIKDGYIRYDHLYFKMEDEIFTQMWKQLE</sequence>